<dbReference type="InterPro" id="IPR041698">
    <property type="entry name" value="Methyltransf_25"/>
</dbReference>
<dbReference type="PANTHER" id="PTHR43861">
    <property type="entry name" value="TRANS-ACONITATE 2-METHYLTRANSFERASE-RELATED"/>
    <property type="match status" value="1"/>
</dbReference>
<dbReference type="Gene3D" id="3.40.50.150">
    <property type="entry name" value="Vaccinia Virus protein VP39"/>
    <property type="match status" value="1"/>
</dbReference>
<keyword evidence="5" id="KW-1185">Reference proteome</keyword>
<sequence length="287" mass="33409">MLNKVKLYLKGASKLYNKEIITSGDYAKEYDKVASTYNLWLAEMGKFTDKIIKPEYYNEEKRLKILDFACGTGYITKKLLEKEIDCEITAVDISAKMLEQFKEVVGSEVRIINQDGMKFLENTEEKFDLVFCGWALPYFNQKELIKQFKRVLYKKGLACVIVNSQGTLQGIEEIFLKVMEKNQQEVNKFMDIRFHLPKGTEGLEKWFKNQNFATVKISEEENNFAFDTPEELFEWLTKTGAIAGTAQIFQDFEKVKDDIIAEIKKKKYENGKYVINHKFASGIFQRS</sequence>
<dbReference type="RefSeq" id="WP_084051877.1">
    <property type="nucleotide sequence ID" value="NZ_FWWT01000005.1"/>
</dbReference>
<dbReference type="EMBL" id="FWWT01000005">
    <property type="protein sequence ID" value="SMB79470.1"/>
    <property type="molecule type" value="Genomic_DNA"/>
</dbReference>
<evidence type="ECO:0000313" key="5">
    <source>
        <dbReference type="Proteomes" id="UP000192731"/>
    </source>
</evidence>
<protein>
    <submittedName>
        <fullName evidence="4">Methyltransferase domain-containing protein</fullName>
    </submittedName>
</protein>
<evidence type="ECO:0000313" key="4">
    <source>
        <dbReference type="EMBL" id="SMB79470.1"/>
    </source>
</evidence>
<dbReference type="SUPFAM" id="SSF53335">
    <property type="entry name" value="S-adenosyl-L-methionine-dependent methyltransferases"/>
    <property type="match status" value="1"/>
</dbReference>
<evidence type="ECO:0000259" key="3">
    <source>
        <dbReference type="Pfam" id="PF13649"/>
    </source>
</evidence>
<keyword evidence="1 4" id="KW-0489">Methyltransferase</keyword>
<dbReference type="Proteomes" id="UP000192731">
    <property type="component" value="Unassembled WGS sequence"/>
</dbReference>
<dbReference type="Pfam" id="PF13649">
    <property type="entry name" value="Methyltransf_25"/>
    <property type="match status" value="1"/>
</dbReference>
<evidence type="ECO:0000256" key="2">
    <source>
        <dbReference type="ARBA" id="ARBA00022679"/>
    </source>
</evidence>
<proteinExistence type="predicted"/>
<dbReference type="CDD" id="cd02440">
    <property type="entry name" value="AdoMet_MTases"/>
    <property type="match status" value="1"/>
</dbReference>
<dbReference type="GO" id="GO:0032259">
    <property type="term" value="P:methylation"/>
    <property type="evidence" value="ECO:0007669"/>
    <property type="project" value="UniProtKB-KW"/>
</dbReference>
<keyword evidence="2 4" id="KW-0808">Transferase</keyword>
<accession>A0A1W1UEI4</accession>
<feature type="domain" description="Methyltransferase" evidence="3">
    <location>
        <begin position="65"/>
        <end position="156"/>
    </location>
</feature>
<dbReference type="PANTHER" id="PTHR43861:SF1">
    <property type="entry name" value="TRANS-ACONITATE 2-METHYLTRANSFERASE"/>
    <property type="match status" value="1"/>
</dbReference>
<dbReference type="STRING" id="656914.SAMN00017405_0761"/>
<reference evidence="4 5" key="1">
    <citation type="submission" date="2017-04" db="EMBL/GenBank/DDBJ databases">
        <authorList>
            <person name="Afonso C.L."/>
            <person name="Miller P.J."/>
            <person name="Scott M.A."/>
            <person name="Spackman E."/>
            <person name="Goraichik I."/>
            <person name="Dimitrov K.M."/>
            <person name="Suarez D.L."/>
            <person name="Swayne D.E."/>
        </authorList>
    </citation>
    <scope>NUCLEOTIDE SEQUENCE [LARGE SCALE GENOMIC DNA]</scope>
    <source>
        <strain evidence="4 5">DSM 11270</strain>
    </source>
</reference>
<organism evidence="4 5">
    <name type="scientific">Desulfonispora thiosulfatigenes DSM 11270</name>
    <dbReference type="NCBI Taxonomy" id="656914"/>
    <lineage>
        <taxon>Bacteria</taxon>
        <taxon>Bacillati</taxon>
        <taxon>Bacillota</taxon>
        <taxon>Clostridia</taxon>
        <taxon>Eubacteriales</taxon>
        <taxon>Peptococcaceae</taxon>
        <taxon>Desulfonispora</taxon>
    </lineage>
</organism>
<dbReference type="OrthoDB" id="9774345at2"/>
<name>A0A1W1UEI4_DESTI</name>
<dbReference type="GO" id="GO:0008168">
    <property type="term" value="F:methyltransferase activity"/>
    <property type="evidence" value="ECO:0007669"/>
    <property type="project" value="UniProtKB-KW"/>
</dbReference>
<dbReference type="AlphaFoldDB" id="A0A1W1UEI4"/>
<evidence type="ECO:0000256" key="1">
    <source>
        <dbReference type="ARBA" id="ARBA00022603"/>
    </source>
</evidence>
<dbReference type="InterPro" id="IPR029063">
    <property type="entry name" value="SAM-dependent_MTases_sf"/>
</dbReference>
<gene>
    <name evidence="4" type="ORF">SAMN00017405_0761</name>
</gene>